<evidence type="ECO:0000313" key="3">
    <source>
        <dbReference type="Proteomes" id="UP000651452"/>
    </source>
</evidence>
<feature type="region of interest" description="Disordered" evidence="1">
    <location>
        <begin position="1"/>
        <end position="46"/>
    </location>
</feature>
<feature type="compositionally biased region" description="Basic and acidic residues" evidence="1">
    <location>
        <begin position="170"/>
        <end position="194"/>
    </location>
</feature>
<accession>A0A8H7JBW6</accession>
<feature type="region of interest" description="Disordered" evidence="1">
    <location>
        <begin position="156"/>
        <end position="194"/>
    </location>
</feature>
<reference evidence="2" key="1">
    <citation type="submission" date="2018-12" db="EMBL/GenBank/DDBJ databases">
        <authorList>
            <person name="Syme R.A."/>
            <person name="Farfan-Caceres L."/>
            <person name="Lichtenzveig J."/>
        </authorList>
    </citation>
    <scope>NUCLEOTIDE SEQUENCE</scope>
    <source>
        <strain evidence="2">Al4</strain>
    </source>
</reference>
<proteinExistence type="predicted"/>
<organism evidence="2 3">
    <name type="scientific">Ascochyta lentis</name>
    <dbReference type="NCBI Taxonomy" id="205686"/>
    <lineage>
        <taxon>Eukaryota</taxon>
        <taxon>Fungi</taxon>
        <taxon>Dikarya</taxon>
        <taxon>Ascomycota</taxon>
        <taxon>Pezizomycotina</taxon>
        <taxon>Dothideomycetes</taxon>
        <taxon>Pleosporomycetidae</taxon>
        <taxon>Pleosporales</taxon>
        <taxon>Pleosporineae</taxon>
        <taxon>Didymellaceae</taxon>
        <taxon>Ascochyta</taxon>
    </lineage>
</organism>
<keyword evidence="3" id="KW-1185">Reference proteome</keyword>
<evidence type="ECO:0000256" key="1">
    <source>
        <dbReference type="SAM" id="MobiDB-lite"/>
    </source>
</evidence>
<comment type="caution">
    <text evidence="2">The sequence shown here is derived from an EMBL/GenBank/DDBJ whole genome shotgun (WGS) entry which is preliminary data.</text>
</comment>
<reference evidence="2" key="2">
    <citation type="submission" date="2020-09" db="EMBL/GenBank/DDBJ databases">
        <title>Reference genome assembly for Australian Ascochyta lentis isolate Al4.</title>
        <authorList>
            <person name="Lee R.C."/>
            <person name="Farfan-Caceres L.M."/>
            <person name="Debler J.W."/>
            <person name="Williams A.H."/>
            <person name="Henares B.M."/>
        </authorList>
    </citation>
    <scope>NUCLEOTIDE SEQUENCE</scope>
    <source>
        <strain evidence="2">Al4</strain>
    </source>
</reference>
<name>A0A8H7JBW6_9PLEO</name>
<dbReference type="AlphaFoldDB" id="A0A8H7JBW6"/>
<dbReference type="EMBL" id="RZGK01000003">
    <property type="protein sequence ID" value="KAF9700205.1"/>
    <property type="molecule type" value="Genomic_DNA"/>
</dbReference>
<feature type="compositionally biased region" description="Polar residues" evidence="1">
    <location>
        <begin position="1"/>
        <end position="17"/>
    </location>
</feature>
<protein>
    <submittedName>
        <fullName evidence="2">Uncharacterized protein</fullName>
    </submittedName>
</protein>
<evidence type="ECO:0000313" key="2">
    <source>
        <dbReference type="EMBL" id="KAF9700205.1"/>
    </source>
</evidence>
<gene>
    <name evidence="2" type="ORF">EKO04_001773</name>
</gene>
<dbReference type="Proteomes" id="UP000651452">
    <property type="component" value="Unassembled WGS sequence"/>
</dbReference>
<sequence>MSRTKQTAQRNRQVNHPQQKHEPTSTTLHHGKPENPPIKGRKRKKSQLHESKLPFAICTEPAIATWTNNMLAMSCLRVRRKACMEYMDSLEHEVTILQDNITILDRAAKRWVQVRLTELDSLKETLLRFLETRVVARQERQASRRMRVLETKVTAGENERMAQLPRRRMRGLDAEQQKVARAERREKRERLQSE</sequence>